<organism evidence="2 3">
    <name type="scientific">Mucilaginibacter terrae</name>
    <dbReference type="NCBI Taxonomy" id="1955052"/>
    <lineage>
        <taxon>Bacteria</taxon>
        <taxon>Pseudomonadati</taxon>
        <taxon>Bacteroidota</taxon>
        <taxon>Sphingobacteriia</taxon>
        <taxon>Sphingobacteriales</taxon>
        <taxon>Sphingobacteriaceae</taxon>
        <taxon>Mucilaginibacter</taxon>
    </lineage>
</organism>
<evidence type="ECO:0008006" key="4">
    <source>
        <dbReference type="Google" id="ProtNLM"/>
    </source>
</evidence>
<feature type="signal peptide" evidence="1">
    <location>
        <begin position="1"/>
        <end position="24"/>
    </location>
</feature>
<keyword evidence="3" id="KW-1185">Reference proteome</keyword>
<feature type="chain" id="PRO_5047219261" description="Fibronectin type-III domain-containing protein" evidence="1">
    <location>
        <begin position="25"/>
        <end position="189"/>
    </location>
</feature>
<dbReference type="EMBL" id="JAVLVU010000001">
    <property type="protein sequence ID" value="MDT3401627.1"/>
    <property type="molecule type" value="Genomic_DNA"/>
</dbReference>
<dbReference type="RefSeq" id="WP_311947528.1">
    <property type="nucleotide sequence ID" value="NZ_JAVLVU010000001.1"/>
</dbReference>
<evidence type="ECO:0000313" key="2">
    <source>
        <dbReference type="EMBL" id="MDT3401627.1"/>
    </source>
</evidence>
<evidence type="ECO:0000256" key="1">
    <source>
        <dbReference type="SAM" id="SignalP"/>
    </source>
</evidence>
<comment type="caution">
    <text evidence="2">The sequence shown here is derived from an EMBL/GenBank/DDBJ whole genome shotgun (WGS) entry which is preliminary data.</text>
</comment>
<dbReference type="Proteomes" id="UP001258315">
    <property type="component" value="Unassembled WGS sequence"/>
</dbReference>
<evidence type="ECO:0000313" key="3">
    <source>
        <dbReference type="Proteomes" id="UP001258315"/>
    </source>
</evidence>
<sequence length="189" mass="20270">MKKYISVALTALLTLVMFSCKKEADVAATEAKLPAIQLSSLGYTQTGPFTLVTSASGVVPQTIATVLQLYFGATTTNTAPGRFTLEFIEGTSISATSVVVKTVNFNNWKGADDTSLPDRKPTPLINHSITYTLQPTTYENTQVYGGSIQVKLALLGLSANKTYSVRATAYSADGTKTSVYNQLSFFKTI</sequence>
<name>A0ABU3GPA7_9SPHI</name>
<dbReference type="PROSITE" id="PS51257">
    <property type="entry name" value="PROKAR_LIPOPROTEIN"/>
    <property type="match status" value="1"/>
</dbReference>
<reference evidence="3" key="1">
    <citation type="submission" date="2023-07" db="EMBL/GenBank/DDBJ databases">
        <title>Functional and genomic diversity of the sorghum phyllosphere microbiome.</title>
        <authorList>
            <person name="Shade A."/>
        </authorList>
    </citation>
    <scope>NUCLEOTIDE SEQUENCE [LARGE SCALE GENOMIC DNA]</scope>
    <source>
        <strain evidence="3">SORGH_AS_0422</strain>
    </source>
</reference>
<protein>
    <recommendedName>
        <fullName evidence="4">Fibronectin type-III domain-containing protein</fullName>
    </recommendedName>
</protein>
<keyword evidence="1" id="KW-0732">Signal</keyword>
<proteinExistence type="predicted"/>
<gene>
    <name evidence="2" type="ORF">QE417_000699</name>
</gene>
<accession>A0ABU3GPA7</accession>